<dbReference type="GO" id="GO:0005737">
    <property type="term" value="C:cytoplasm"/>
    <property type="evidence" value="ECO:0007669"/>
    <property type="project" value="TreeGrafter"/>
</dbReference>
<evidence type="ECO:0000256" key="4">
    <source>
        <dbReference type="ARBA" id="ARBA00022840"/>
    </source>
</evidence>
<dbReference type="EMBL" id="JQFK01000086">
    <property type="protein sequence ID" value="KGK36300.1"/>
    <property type="molecule type" value="Genomic_DNA"/>
</dbReference>
<dbReference type="InterPro" id="IPR017438">
    <property type="entry name" value="ATP-NAD_kinase_N"/>
</dbReference>
<dbReference type="OrthoDB" id="3853857at2759"/>
<dbReference type="Pfam" id="PF19279">
    <property type="entry name" value="YegS_C"/>
    <property type="match status" value="1"/>
</dbReference>
<evidence type="ECO:0000313" key="7">
    <source>
        <dbReference type="EMBL" id="KGK36300.1"/>
    </source>
</evidence>
<dbReference type="GO" id="GO:0016020">
    <property type="term" value="C:membrane"/>
    <property type="evidence" value="ECO:0007669"/>
    <property type="project" value="TreeGrafter"/>
</dbReference>
<reference evidence="7" key="2">
    <citation type="submission" date="2014-08" db="EMBL/GenBank/DDBJ databases">
        <title>Exploiting Issatchenkia orientalis SD108 for Succinic Acid Production.</title>
        <authorList>
            <person name="Xiao H."/>
            <person name="Shao Z."/>
            <person name="Jiang Y."/>
            <person name="Dole S."/>
            <person name="Zhao H."/>
        </authorList>
    </citation>
    <scope>NUCLEOTIDE SEQUENCE [LARGE SCALE GENOMIC DNA]</scope>
    <source>
        <strain evidence="7">SD108</strain>
    </source>
</reference>
<dbReference type="SMART" id="SM00046">
    <property type="entry name" value="DAGKc"/>
    <property type="match status" value="1"/>
</dbReference>
<dbReference type="InterPro" id="IPR050187">
    <property type="entry name" value="Lipid_Phosphate_FormReg"/>
</dbReference>
<proteinExistence type="predicted"/>
<keyword evidence="4" id="KW-0067">ATP-binding</keyword>
<dbReference type="PROSITE" id="PS50146">
    <property type="entry name" value="DAGK"/>
    <property type="match status" value="1"/>
</dbReference>
<dbReference type="RefSeq" id="XP_029318947.1">
    <property type="nucleotide sequence ID" value="XM_029463087.1"/>
</dbReference>
<reference evidence="8" key="1">
    <citation type="journal article" date="2014" name="Microb. Cell Fact.">
        <title>Exploiting Issatchenkia orientalis SD108 for succinic acid production.</title>
        <authorList>
            <person name="Xiao H."/>
            <person name="Shao Z."/>
            <person name="Jiang Y."/>
            <person name="Dole S."/>
            <person name="Zhao H."/>
        </authorList>
    </citation>
    <scope>NUCLEOTIDE SEQUENCE [LARGE SCALE GENOMIC DNA]</scope>
    <source>
        <strain evidence="8">SD108</strain>
    </source>
</reference>
<dbReference type="STRING" id="4909.A0A099NUL8"/>
<dbReference type="Proteomes" id="UP000029867">
    <property type="component" value="Unassembled WGS sequence"/>
</dbReference>
<dbReference type="InterPro" id="IPR016064">
    <property type="entry name" value="NAD/diacylglycerol_kinase_sf"/>
</dbReference>
<dbReference type="SUPFAM" id="SSF111331">
    <property type="entry name" value="NAD kinase/diacylglycerol kinase-like"/>
    <property type="match status" value="1"/>
</dbReference>
<evidence type="ECO:0000313" key="9">
    <source>
        <dbReference type="Proteomes" id="UP000249293"/>
    </source>
</evidence>
<gene>
    <name evidence="6" type="ORF">C5L36_0A00790</name>
    <name evidence="7" type="ORF">JL09_g4556</name>
</gene>
<evidence type="ECO:0000256" key="2">
    <source>
        <dbReference type="ARBA" id="ARBA00022741"/>
    </source>
</evidence>
<dbReference type="InterPro" id="IPR045540">
    <property type="entry name" value="YegS/DAGK_C"/>
</dbReference>
<keyword evidence="2" id="KW-0547">Nucleotide-binding</keyword>
<dbReference type="GO" id="GO:0005524">
    <property type="term" value="F:ATP binding"/>
    <property type="evidence" value="ECO:0007669"/>
    <property type="project" value="UniProtKB-KW"/>
</dbReference>
<name>A0A099NUL8_PICKU</name>
<evidence type="ECO:0000256" key="3">
    <source>
        <dbReference type="ARBA" id="ARBA00022777"/>
    </source>
</evidence>
<evidence type="ECO:0000256" key="1">
    <source>
        <dbReference type="ARBA" id="ARBA00022679"/>
    </source>
</evidence>
<organism evidence="7 8">
    <name type="scientific">Pichia kudriavzevii</name>
    <name type="common">Yeast</name>
    <name type="synonym">Issatchenkia orientalis</name>
    <dbReference type="NCBI Taxonomy" id="4909"/>
    <lineage>
        <taxon>Eukaryota</taxon>
        <taxon>Fungi</taxon>
        <taxon>Dikarya</taxon>
        <taxon>Ascomycota</taxon>
        <taxon>Saccharomycotina</taxon>
        <taxon>Pichiomycetes</taxon>
        <taxon>Pichiales</taxon>
        <taxon>Pichiaceae</taxon>
        <taxon>Pichia</taxon>
    </lineage>
</organism>
<dbReference type="PANTHER" id="PTHR12358:SF31">
    <property type="entry name" value="ACYLGLYCEROL KINASE, MITOCHONDRIAL"/>
    <property type="match status" value="1"/>
</dbReference>
<keyword evidence="9" id="KW-1185">Reference proteome</keyword>
<dbReference type="HOGENOM" id="CLU_013399_0_1_1"/>
<dbReference type="InterPro" id="IPR001206">
    <property type="entry name" value="Diacylglycerol_kinase_cat_dom"/>
</dbReference>
<dbReference type="EMBL" id="CP028773">
    <property type="protein sequence ID" value="AWU73470.1"/>
    <property type="molecule type" value="Genomic_DNA"/>
</dbReference>
<dbReference type="Pfam" id="PF00781">
    <property type="entry name" value="DAGK_cat"/>
    <property type="match status" value="1"/>
</dbReference>
<dbReference type="KEGG" id="pkz:C5L36_0A00790"/>
<accession>A0A099NUL8</accession>
<dbReference type="Proteomes" id="UP000249293">
    <property type="component" value="Chromosome 1"/>
</dbReference>
<dbReference type="Gene3D" id="3.40.50.10330">
    <property type="entry name" value="Probable inorganic polyphosphate/atp-NAD kinase, domain 1"/>
    <property type="match status" value="1"/>
</dbReference>
<protein>
    <recommendedName>
        <fullName evidence="5">DAGKc domain-containing protein</fullName>
    </recommendedName>
</protein>
<dbReference type="GO" id="GO:0001727">
    <property type="term" value="F:lipid kinase activity"/>
    <property type="evidence" value="ECO:0007669"/>
    <property type="project" value="TreeGrafter"/>
</dbReference>
<dbReference type="AlphaFoldDB" id="A0A099NUL8"/>
<feature type="domain" description="DAGKc" evidence="5">
    <location>
        <begin position="155"/>
        <end position="293"/>
    </location>
</feature>
<dbReference type="Gene3D" id="2.60.200.40">
    <property type="match status" value="1"/>
</dbReference>
<evidence type="ECO:0000313" key="6">
    <source>
        <dbReference type="EMBL" id="AWU73470.1"/>
    </source>
</evidence>
<dbReference type="GO" id="GO:0046512">
    <property type="term" value="P:sphingosine biosynthetic process"/>
    <property type="evidence" value="ECO:0007669"/>
    <property type="project" value="TreeGrafter"/>
</dbReference>
<dbReference type="GeneID" id="40381180"/>
<keyword evidence="3" id="KW-0418">Kinase</keyword>
<evidence type="ECO:0000259" key="5">
    <source>
        <dbReference type="PROSITE" id="PS50146"/>
    </source>
</evidence>
<dbReference type="PANTHER" id="PTHR12358">
    <property type="entry name" value="SPHINGOSINE KINASE"/>
    <property type="match status" value="1"/>
</dbReference>
<keyword evidence="1" id="KW-0808">Transferase</keyword>
<evidence type="ECO:0000313" key="8">
    <source>
        <dbReference type="Proteomes" id="UP000029867"/>
    </source>
</evidence>
<reference evidence="6 9" key="3">
    <citation type="submission" date="2018-06" db="EMBL/GenBank/DDBJ databases">
        <title>Population genomics shows no distinction between pathogenic Candida krusei and environmental Pichia kudriavzevii: One species, four names.</title>
        <authorList>
            <person name="Douglass A.P."/>
            <person name="Offei B."/>
            <person name="Braun-Galleani S."/>
            <person name="Coughlan A.Y."/>
            <person name="Martos A."/>
            <person name="Ortiz-Merino R.A."/>
            <person name="Byrne K.P."/>
            <person name="Wolfe K.H."/>
        </authorList>
    </citation>
    <scope>NUCLEOTIDE SEQUENCE [LARGE SCALE GENOMIC DNA]</scope>
    <source>
        <strain evidence="6 9">CBS573</strain>
    </source>
</reference>
<sequence length="580" mass="65312">MRGHIDFKRNGIKLSGQPLIPAHTANSNTNPLGCCLPSSTSTSNFSNSAITFLPFLCILWAQETSTGRENELEITYAYPIECAYSDNLETSDNMQFQLPYEDAKRKVRVASEIMFIDIESTKSELPSEDRDMKTCDLILKYSYPFSQFNPFTEEFHQQSIFVIINPHSGKGTALEIFNDKVRPILEGAHCNITVQLTDYQGHATDLARELNIDEYDTILCASGDGIPYEVINGFYQRPDRAQAFSKINIVQSPGGSGNAMSLSCLGATSASLSALRILKGKPSQCDLMAISKSSSDEVILSFLSQTYGAIAQADIGTEWMRFIGGIRFDLGVAYEVLSGKKYPCELAFKIKCKNNDEVMEHYQNEVGKYKNNSSTYSNLKNNNRDIQGARGIYRDDSVEFDLTEQSQDKNVSCGLQLRKLTEDDFQLKYHEEFREDTSMRRLPEDWEIYDKDKTENMRIFYSGKMPYIAATTNFFPAALPADGAIDLVVFDSRSKFASTANALLSLEKGTHVWDDCVEHMKVEAFRLEPKSTTPCYISVDGERFPYETFQVEVLKGVLRTILWEGNYTVTGFLENGYSSK</sequence>
<dbReference type="VEuPathDB" id="FungiDB:C5L36_0A00790"/>
<dbReference type="eggNOG" id="KOG1116">
    <property type="taxonomic scope" value="Eukaryota"/>
</dbReference>